<comment type="caution">
    <text evidence="2">The sequence shown here is derived from an EMBL/GenBank/DDBJ whole genome shotgun (WGS) entry which is preliminary data.</text>
</comment>
<dbReference type="EMBL" id="JAPFFF010000328">
    <property type="protein sequence ID" value="KAK8834742.1"/>
    <property type="molecule type" value="Genomic_DNA"/>
</dbReference>
<organism evidence="2 3">
    <name type="scientific">Tritrichomonas musculus</name>
    <dbReference type="NCBI Taxonomy" id="1915356"/>
    <lineage>
        <taxon>Eukaryota</taxon>
        <taxon>Metamonada</taxon>
        <taxon>Parabasalia</taxon>
        <taxon>Tritrichomonadida</taxon>
        <taxon>Tritrichomonadidae</taxon>
        <taxon>Tritrichomonas</taxon>
    </lineage>
</organism>
<protein>
    <submittedName>
        <fullName evidence="2">Uncharacterized protein</fullName>
    </submittedName>
</protein>
<evidence type="ECO:0000313" key="1">
    <source>
        <dbReference type="EMBL" id="KAK8834742.1"/>
    </source>
</evidence>
<gene>
    <name evidence="2" type="ORF">M9Y10_011163</name>
    <name evidence="1" type="ORF">M9Y10_025849</name>
</gene>
<proteinExistence type="predicted"/>
<dbReference type="Proteomes" id="UP001470230">
    <property type="component" value="Unassembled WGS sequence"/>
</dbReference>
<keyword evidence="3" id="KW-1185">Reference proteome</keyword>
<evidence type="ECO:0000313" key="2">
    <source>
        <dbReference type="EMBL" id="KAK8863479.1"/>
    </source>
</evidence>
<name>A0ABR2IIW1_9EUKA</name>
<accession>A0ABR2IIW1</accession>
<sequence>MEEENISEKTAQSQIEQLLQQSKETSQIAILMSLCNQTEPSIQQIISTYSIPTTNEGNREKERITNRLNGFNPKDNTAWREITNRFGNNIKQPELLSIATVLANNANIKLDRDAKRRKSVLIKWFEENWKAILPFLDYVVLEDVQH</sequence>
<dbReference type="EMBL" id="JAPFFF010000017">
    <property type="protein sequence ID" value="KAK8863479.1"/>
    <property type="molecule type" value="Genomic_DNA"/>
</dbReference>
<reference evidence="2 3" key="1">
    <citation type="submission" date="2024-04" db="EMBL/GenBank/DDBJ databases">
        <title>Tritrichomonas musculus Genome.</title>
        <authorList>
            <person name="Alves-Ferreira E."/>
            <person name="Grigg M."/>
            <person name="Lorenzi H."/>
            <person name="Galac M."/>
        </authorList>
    </citation>
    <scope>NUCLEOTIDE SEQUENCE [LARGE SCALE GENOMIC DNA]</scope>
    <source>
        <strain evidence="2 3">EAF2021</strain>
    </source>
</reference>
<evidence type="ECO:0000313" key="3">
    <source>
        <dbReference type="Proteomes" id="UP001470230"/>
    </source>
</evidence>